<protein>
    <submittedName>
        <fullName evidence="4">TetR/AcrR family transcriptional regulator</fullName>
    </submittedName>
</protein>
<dbReference type="InterPro" id="IPR009057">
    <property type="entry name" value="Homeodomain-like_sf"/>
</dbReference>
<dbReference type="PROSITE" id="PS50977">
    <property type="entry name" value="HTH_TETR_2"/>
    <property type="match status" value="1"/>
</dbReference>
<sequence>MENQRIRLSKALLKTGLLKLLKEKPLNQISIYELCETSQINRTTFYKYYGSQSDLLAEIESDFLTQLDEDLKRIIAQNPDALFSVLAHLYEQREIFCILVQRIPSQDFAAHLFDIPSIGMIFQNMVHASSYSEEEAKYIRKFVFQGTFAILFDWLNSDTPEPVEHIAAVFGLLRNKLY</sequence>
<evidence type="ECO:0000313" key="5">
    <source>
        <dbReference type="Proteomes" id="UP000712157"/>
    </source>
</evidence>
<dbReference type="InterPro" id="IPR001647">
    <property type="entry name" value="HTH_TetR"/>
</dbReference>
<reference evidence="4" key="1">
    <citation type="submission" date="2021-06" db="EMBL/GenBank/DDBJ databases">
        <title>Description of novel taxa of the family Lachnospiraceae.</title>
        <authorList>
            <person name="Chaplin A.V."/>
            <person name="Sokolova S.R."/>
            <person name="Pikina A.P."/>
            <person name="Korzhanova M."/>
            <person name="Belova V."/>
            <person name="Korostin D."/>
            <person name="Efimov B.A."/>
        </authorList>
    </citation>
    <scope>NUCLEOTIDE SEQUENCE</scope>
    <source>
        <strain evidence="4">ASD5720</strain>
    </source>
</reference>
<evidence type="ECO:0000259" key="3">
    <source>
        <dbReference type="PROSITE" id="PS50977"/>
    </source>
</evidence>
<evidence type="ECO:0000256" key="2">
    <source>
        <dbReference type="PROSITE-ProRule" id="PRU00335"/>
    </source>
</evidence>
<dbReference type="RefSeq" id="WP_238723012.1">
    <property type="nucleotide sequence ID" value="NZ_JAHQCW010000049.1"/>
</dbReference>
<keyword evidence="1 2" id="KW-0238">DNA-binding</keyword>
<gene>
    <name evidence="4" type="ORF">KTH89_21330</name>
</gene>
<keyword evidence="5" id="KW-1185">Reference proteome</keyword>
<dbReference type="EMBL" id="JAHQCW010000049">
    <property type="protein sequence ID" value="MBU9739084.1"/>
    <property type="molecule type" value="Genomic_DNA"/>
</dbReference>
<evidence type="ECO:0000256" key="1">
    <source>
        <dbReference type="ARBA" id="ARBA00023125"/>
    </source>
</evidence>
<accession>A0A949NGM7</accession>
<dbReference type="AlphaFoldDB" id="A0A949NGM7"/>
<name>A0A949NGM7_9FIRM</name>
<dbReference type="Proteomes" id="UP000712157">
    <property type="component" value="Unassembled WGS sequence"/>
</dbReference>
<feature type="domain" description="HTH tetR-type" evidence="3">
    <location>
        <begin position="7"/>
        <end position="67"/>
    </location>
</feature>
<comment type="caution">
    <text evidence="4">The sequence shown here is derived from an EMBL/GenBank/DDBJ whole genome shotgun (WGS) entry which is preliminary data.</text>
</comment>
<dbReference type="Gene3D" id="1.10.357.10">
    <property type="entry name" value="Tetracycline Repressor, domain 2"/>
    <property type="match status" value="1"/>
</dbReference>
<proteinExistence type="predicted"/>
<dbReference type="GO" id="GO:0003677">
    <property type="term" value="F:DNA binding"/>
    <property type="evidence" value="ECO:0007669"/>
    <property type="project" value="UniProtKB-UniRule"/>
</dbReference>
<feature type="DNA-binding region" description="H-T-H motif" evidence="2">
    <location>
        <begin position="30"/>
        <end position="49"/>
    </location>
</feature>
<dbReference type="InterPro" id="IPR039532">
    <property type="entry name" value="TetR_C_Firmicutes"/>
</dbReference>
<dbReference type="InterPro" id="IPR050624">
    <property type="entry name" value="HTH-type_Tx_Regulator"/>
</dbReference>
<evidence type="ECO:0000313" key="4">
    <source>
        <dbReference type="EMBL" id="MBU9739084.1"/>
    </source>
</evidence>
<dbReference type="SUPFAM" id="SSF46689">
    <property type="entry name" value="Homeodomain-like"/>
    <property type="match status" value="1"/>
</dbReference>
<dbReference type="PANTHER" id="PTHR43479">
    <property type="entry name" value="ACREF/ENVCD OPERON REPRESSOR-RELATED"/>
    <property type="match status" value="1"/>
</dbReference>
<organism evidence="4 5">
    <name type="scientific">Diplocloster agilis</name>
    <dbReference type="NCBI Taxonomy" id="2850323"/>
    <lineage>
        <taxon>Bacteria</taxon>
        <taxon>Bacillati</taxon>
        <taxon>Bacillota</taxon>
        <taxon>Clostridia</taxon>
        <taxon>Lachnospirales</taxon>
        <taxon>Lachnospiraceae</taxon>
        <taxon>Diplocloster</taxon>
    </lineage>
</organism>
<dbReference type="Pfam" id="PF14278">
    <property type="entry name" value="TetR_C_8"/>
    <property type="match status" value="1"/>
</dbReference>
<dbReference type="PANTHER" id="PTHR43479:SF11">
    <property type="entry name" value="ACREF_ENVCD OPERON REPRESSOR-RELATED"/>
    <property type="match status" value="1"/>
</dbReference>